<evidence type="ECO:0000256" key="1">
    <source>
        <dbReference type="SAM" id="Phobius"/>
    </source>
</evidence>
<gene>
    <name evidence="2" type="ORF">SAMN04489807_1367</name>
</gene>
<dbReference type="Proteomes" id="UP000183750">
    <property type="component" value="Unassembled WGS sequence"/>
</dbReference>
<keyword evidence="1" id="KW-0472">Membrane</keyword>
<dbReference type="EMBL" id="FNSQ01000005">
    <property type="protein sequence ID" value="SEB56516.1"/>
    <property type="molecule type" value="Genomic_DNA"/>
</dbReference>
<accession>A0A1H4KE28</accession>
<feature type="transmembrane region" description="Helical" evidence="1">
    <location>
        <begin position="69"/>
        <end position="91"/>
    </location>
</feature>
<organism evidence="2 3">
    <name type="scientific">Microbacterium hydrocarbonoxydans</name>
    <dbReference type="NCBI Taxonomy" id="273678"/>
    <lineage>
        <taxon>Bacteria</taxon>
        <taxon>Bacillati</taxon>
        <taxon>Actinomycetota</taxon>
        <taxon>Actinomycetes</taxon>
        <taxon>Micrococcales</taxon>
        <taxon>Microbacteriaceae</taxon>
        <taxon>Microbacterium</taxon>
    </lineage>
</organism>
<feature type="transmembrane region" description="Helical" evidence="1">
    <location>
        <begin position="36"/>
        <end position="57"/>
    </location>
</feature>
<protein>
    <submittedName>
        <fullName evidence="2">Uncharacterized protein</fullName>
    </submittedName>
</protein>
<keyword evidence="1" id="KW-0812">Transmembrane</keyword>
<keyword evidence="1" id="KW-1133">Transmembrane helix</keyword>
<feature type="transmembrane region" description="Helical" evidence="1">
    <location>
        <begin position="103"/>
        <end position="123"/>
    </location>
</feature>
<dbReference type="AlphaFoldDB" id="A0A1H4KE28"/>
<reference evidence="3" key="1">
    <citation type="submission" date="2016-10" db="EMBL/GenBank/DDBJ databases">
        <authorList>
            <person name="Varghese N."/>
            <person name="Submissions S."/>
        </authorList>
    </citation>
    <scope>NUCLEOTIDE SEQUENCE [LARGE SCALE GENOMIC DNA]</scope>
    <source>
        <strain evidence="3">DSM 16089</strain>
    </source>
</reference>
<evidence type="ECO:0000313" key="2">
    <source>
        <dbReference type="EMBL" id="SEB56516.1"/>
    </source>
</evidence>
<keyword evidence="3" id="KW-1185">Reference proteome</keyword>
<sequence length="125" mass="12832">MGAVATAESARKTRSMTKPPEVAGLMLAGSGRVSRIIGLVLTVIIGISFAFLVWVALSSRFGPVSADPHGYGLIIGTVLALGLGLLVAVTVPLVFSPGRRSRAYLWSVLGYLVVAAGLIAALLTA</sequence>
<name>A0A1H4KE28_9MICO</name>
<evidence type="ECO:0000313" key="3">
    <source>
        <dbReference type="Proteomes" id="UP000183750"/>
    </source>
</evidence>
<proteinExistence type="predicted"/>